<evidence type="ECO:0000313" key="3">
    <source>
        <dbReference type="WBParaSite" id="PEQ_0000938701-mRNA-1"/>
    </source>
</evidence>
<name>A0A914RSW3_PAREQ</name>
<keyword evidence="2" id="KW-1185">Reference proteome</keyword>
<protein>
    <submittedName>
        <fullName evidence="3">Uncharacterized protein</fullName>
    </submittedName>
</protein>
<proteinExistence type="predicted"/>
<accession>A0A914RSW3</accession>
<dbReference type="WBParaSite" id="PEQ_0000938701-mRNA-1">
    <property type="protein sequence ID" value="PEQ_0000938701-mRNA-1"/>
    <property type="gene ID" value="PEQ_0000938701"/>
</dbReference>
<reference evidence="3" key="1">
    <citation type="submission" date="2022-11" db="UniProtKB">
        <authorList>
            <consortium name="WormBaseParasite"/>
        </authorList>
    </citation>
    <scope>IDENTIFICATION</scope>
</reference>
<sequence length="241" mass="26211">MSLFVAESLSFIAIGDQVQVEENERIVEEEEKKETLVPIEVTTYTEQEADSKTAVPSSSGSGWTPVFVSLGDLDRPSTSALHRTSERIVGSENLPIIELIDKHPETLDAIESVRMNRLGRTSNAGLPTGTTSVQRTSSSLQPRLTQHSSTTVAALSDLAQRDGTHVAVDHEDTSQGAVHSFQDEDGNWWTYAFDSQGVGTAHALGSSRALLEMIQHNNATHPHTYGNDVIVRTVPICCKLC</sequence>
<evidence type="ECO:0000256" key="1">
    <source>
        <dbReference type="SAM" id="MobiDB-lite"/>
    </source>
</evidence>
<organism evidence="2 3">
    <name type="scientific">Parascaris equorum</name>
    <name type="common">Equine roundworm</name>
    <dbReference type="NCBI Taxonomy" id="6256"/>
    <lineage>
        <taxon>Eukaryota</taxon>
        <taxon>Metazoa</taxon>
        <taxon>Ecdysozoa</taxon>
        <taxon>Nematoda</taxon>
        <taxon>Chromadorea</taxon>
        <taxon>Rhabditida</taxon>
        <taxon>Spirurina</taxon>
        <taxon>Ascaridomorpha</taxon>
        <taxon>Ascaridoidea</taxon>
        <taxon>Ascarididae</taxon>
        <taxon>Parascaris</taxon>
    </lineage>
</organism>
<evidence type="ECO:0000313" key="2">
    <source>
        <dbReference type="Proteomes" id="UP000887564"/>
    </source>
</evidence>
<dbReference type="Proteomes" id="UP000887564">
    <property type="component" value="Unplaced"/>
</dbReference>
<dbReference type="AlphaFoldDB" id="A0A914RSW3"/>
<feature type="region of interest" description="Disordered" evidence="1">
    <location>
        <begin position="119"/>
        <end position="139"/>
    </location>
</feature>